<organism evidence="15 16">
    <name type="scientific">Clupea harengus</name>
    <name type="common">Atlantic herring</name>
    <dbReference type="NCBI Taxonomy" id="7950"/>
    <lineage>
        <taxon>Eukaryota</taxon>
        <taxon>Metazoa</taxon>
        <taxon>Chordata</taxon>
        <taxon>Craniata</taxon>
        <taxon>Vertebrata</taxon>
        <taxon>Euteleostomi</taxon>
        <taxon>Actinopterygii</taxon>
        <taxon>Neopterygii</taxon>
        <taxon>Teleostei</taxon>
        <taxon>Clupei</taxon>
        <taxon>Clupeiformes</taxon>
        <taxon>Clupeoidei</taxon>
        <taxon>Clupeidae</taxon>
        <taxon>Clupea</taxon>
    </lineage>
</organism>
<keyword evidence="10" id="KW-0804">Transcription</keyword>
<dbReference type="FunFam" id="3.30.160.60:FF:000082">
    <property type="entry name" value="Putative zinc finger E-box-binding homeobox 2"/>
    <property type="match status" value="1"/>
</dbReference>
<dbReference type="SUPFAM" id="SSF46689">
    <property type="entry name" value="Homeodomain-like"/>
    <property type="match status" value="1"/>
</dbReference>
<feature type="domain" description="C2H2-type" evidence="14">
    <location>
        <begin position="1102"/>
        <end position="1130"/>
    </location>
</feature>
<dbReference type="GO" id="GO:0005634">
    <property type="term" value="C:nucleus"/>
    <property type="evidence" value="ECO:0007669"/>
    <property type="project" value="UniProtKB-SubCell"/>
</dbReference>
<keyword evidence="11" id="KW-0539">Nucleus</keyword>
<dbReference type="InterPro" id="IPR008598">
    <property type="entry name" value="Di19_Zn-bd"/>
</dbReference>
<feature type="compositionally biased region" description="Basic and acidic residues" evidence="13">
    <location>
        <begin position="160"/>
        <end position="189"/>
    </location>
</feature>
<feature type="domain" description="C2H2-type" evidence="14">
    <location>
        <begin position="313"/>
        <end position="340"/>
    </location>
</feature>
<dbReference type="Gene3D" id="3.30.160.60">
    <property type="entry name" value="Classic Zinc Finger"/>
    <property type="match status" value="5"/>
</dbReference>
<feature type="compositionally biased region" description="Basic residues" evidence="13">
    <location>
        <begin position="97"/>
        <end position="109"/>
    </location>
</feature>
<evidence type="ECO:0000256" key="3">
    <source>
        <dbReference type="ARBA" id="ARBA00022723"/>
    </source>
</evidence>
<dbReference type="Pfam" id="PF05605">
    <property type="entry name" value="zf-Di19"/>
    <property type="match status" value="1"/>
</dbReference>
<dbReference type="RefSeq" id="XP_012683882.2">
    <property type="nucleotide sequence ID" value="XM_012828428.3"/>
</dbReference>
<feature type="domain" description="C2H2-type" evidence="14">
    <location>
        <begin position="354"/>
        <end position="381"/>
    </location>
</feature>
<evidence type="ECO:0000256" key="1">
    <source>
        <dbReference type="ARBA" id="ARBA00004123"/>
    </source>
</evidence>
<comment type="subcellular location">
    <subcellularLocation>
        <location evidence="1">Nucleus</location>
    </subcellularLocation>
</comment>
<dbReference type="InterPro" id="IPR013087">
    <property type="entry name" value="Znf_C2H2_type"/>
</dbReference>
<reference evidence="16" key="1">
    <citation type="submission" date="2025-08" db="UniProtKB">
        <authorList>
            <consortium name="RefSeq"/>
        </authorList>
    </citation>
    <scope>IDENTIFICATION</scope>
</reference>
<dbReference type="PROSITE" id="PS50157">
    <property type="entry name" value="ZINC_FINGER_C2H2_2"/>
    <property type="match status" value="5"/>
</dbReference>
<comment type="similarity">
    <text evidence="2">Belongs to the delta-EF1/ZFH-1 C2H2-type zinc-finger family.</text>
</comment>
<feature type="compositionally biased region" description="Basic residues" evidence="13">
    <location>
        <begin position="768"/>
        <end position="777"/>
    </location>
</feature>
<feature type="compositionally biased region" description="Basic and acidic residues" evidence="13">
    <location>
        <begin position="1230"/>
        <end position="1256"/>
    </location>
</feature>
<evidence type="ECO:0000256" key="13">
    <source>
        <dbReference type="SAM" id="MobiDB-lite"/>
    </source>
</evidence>
<evidence type="ECO:0000256" key="10">
    <source>
        <dbReference type="ARBA" id="ARBA00023163"/>
    </source>
</evidence>
<dbReference type="InterPro" id="IPR051574">
    <property type="entry name" value="ZnF_E-box_Homeobox"/>
</dbReference>
<feature type="region of interest" description="Disordered" evidence="13">
    <location>
        <begin position="160"/>
        <end position="210"/>
    </location>
</feature>
<dbReference type="Proteomes" id="UP000515152">
    <property type="component" value="Chromosome 2"/>
</dbReference>
<dbReference type="GeneID" id="105901027"/>
<evidence type="ECO:0000256" key="4">
    <source>
        <dbReference type="ARBA" id="ARBA00022737"/>
    </source>
</evidence>
<dbReference type="Pfam" id="PF00096">
    <property type="entry name" value="zf-C2H2"/>
    <property type="match status" value="2"/>
</dbReference>
<dbReference type="GO" id="GO:0000122">
    <property type="term" value="P:negative regulation of transcription by RNA polymerase II"/>
    <property type="evidence" value="ECO:0007669"/>
    <property type="project" value="UniProtKB-ARBA"/>
</dbReference>
<keyword evidence="7" id="KW-0805">Transcription regulation</keyword>
<dbReference type="Gene3D" id="1.10.10.60">
    <property type="entry name" value="Homeodomain-like"/>
    <property type="match status" value="1"/>
</dbReference>
<evidence type="ECO:0000256" key="6">
    <source>
        <dbReference type="ARBA" id="ARBA00022833"/>
    </source>
</evidence>
<evidence type="ECO:0000256" key="11">
    <source>
        <dbReference type="ARBA" id="ARBA00023242"/>
    </source>
</evidence>
<feature type="region of interest" description="Disordered" evidence="13">
    <location>
        <begin position="1166"/>
        <end position="1275"/>
    </location>
</feature>
<evidence type="ECO:0000256" key="7">
    <source>
        <dbReference type="ARBA" id="ARBA00023015"/>
    </source>
</evidence>
<feature type="region of interest" description="Disordered" evidence="13">
    <location>
        <begin position="768"/>
        <end position="792"/>
    </location>
</feature>
<dbReference type="AlphaFoldDB" id="A0A6P3VZB6"/>
<feature type="compositionally biased region" description="Acidic residues" evidence="13">
    <location>
        <begin position="1266"/>
        <end position="1275"/>
    </location>
</feature>
<feature type="region of interest" description="Disordered" evidence="13">
    <location>
        <begin position="418"/>
        <end position="438"/>
    </location>
</feature>
<dbReference type="PROSITE" id="PS00028">
    <property type="entry name" value="ZINC_FINGER_C2H2_1"/>
    <property type="match status" value="4"/>
</dbReference>
<gene>
    <name evidence="16" type="primary">zeb2a</name>
</gene>
<dbReference type="GO" id="GO:0000981">
    <property type="term" value="F:DNA-binding transcription factor activity, RNA polymerase II-specific"/>
    <property type="evidence" value="ECO:0007669"/>
    <property type="project" value="TreeGrafter"/>
</dbReference>
<evidence type="ECO:0000256" key="8">
    <source>
        <dbReference type="ARBA" id="ARBA00023125"/>
    </source>
</evidence>
<evidence type="ECO:0000256" key="9">
    <source>
        <dbReference type="ARBA" id="ARBA00023155"/>
    </source>
</evidence>
<dbReference type="PANTHER" id="PTHR24391">
    <property type="entry name" value="HISTONE H4 TRANSCRIPTION FACTOR-RELATED"/>
    <property type="match status" value="1"/>
</dbReference>
<evidence type="ECO:0000256" key="5">
    <source>
        <dbReference type="ARBA" id="ARBA00022771"/>
    </source>
</evidence>
<dbReference type="SUPFAM" id="SSF57667">
    <property type="entry name" value="beta-beta-alpha zinc fingers"/>
    <property type="match status" value="3"/>
</dbReference>
<keyword evidence="6" id="KW-0862">Zinc</keyword>
<feature type="compositionally biased region" description="Low complexity" evidence="13">
    <location>
        <begin position="850"/>
        <end position="875"/>
    </location>
</feature>
<dbReference type="FunFam" id="3.30.160.60:FF:000145">
    <property type="entry name" value="Zinc finger protein 574"/>
    <property type="match status" value="1"/>
</dbReference>
<keyword evidence="5 12" id="KW-0863">Zinc-finger</keyword>
<keyword evidence="8 16" id="KW-0238">DNA-binding</keyword>
<feature type="region of interest" description="Disordered" evidence="13">
    <location>
        <begin position="89"/>
        <end position="146"/>
    </location>
</feature>
<dbReference type="InterPro" id="IPR009057">
    <property type="entry name" value="Homeodomain-like_sf"/>
</dbReference>
<feature type="compositionally biased region" description="Acidic residues" evidence="13">
    <location>
        <begin position="1216"/>
        <end position="1229"/>
    </location>
</feature>
<keyword evidence="9 16" id="KW-0371">Homeobox</keyword>
<dbReference type="GO" id="GO:0000978">
    <property type="term" value="F:RNA polymerase II cis-regulatory region sequence-specific DNA binding"/>
    <property type="evidence" value="ECO:0007669"/>
    <property type="project" value="TreeGrafter"/>
</dbReference>
<protein>
    <submittedName>
        <fullName evidence="16">Zinc finger E-box-binding homeobox 2a isoform X2</fullName>
    </submittedName>
</protein>
<feature type="domain" description="C2H2-type" evidence="14">
    <location>
        <begin position="283"/>
        <end position="311"/>
    </location>
</feature>
<dbReference type="PANTHER" id="PTHR24391:SF11">
    <property type="entry name" value="ZINC FINGER E-BOX-BINDING HOMEOBOX 2"/>
    <property type="match status" value="1"/>
</dbReference>
<evidence type="ECO:0000313" key="16">
    <source>
        <dbReference type="RefSeq" id="XP_012683882.2"/>
    </source>
</evidence>
<dbReference type="InterPro" id="IPR036236">
    <property type="entry name" value="Znf_C2H2_sf"/>
</dbReference>
<sequence>MLYSYLSIRVGQGRGGGQEMITVASKEVIRTVAEVICEKKVGGLHIRCFVRPTIKSFRILPEPACCAVWRSGAHADCLPSDPLLSMKQESMAEGPRCKRRKQANPRRKNVLNYENVVEAGSESDEEDRLLASEGEGSPAGVPSLEASPRVGHALLSCRGNEEIDSRDGPGNHVWRHGDINGTEEGKEEYNPLSPDVSLHGVGNGSVKEDGTSELDSFFAKRKLEDNEGHAASIAEYLQRGDTAIIYPEAPEEVTRVGTPEANGHDENENDLTARTPDDFAQLLTCPYCDRGYKRLTSLKEHIKYRHEKNEESFPCPLCSETFAYRTQLERHMATHKPARDQPQILNEAATNRKFKCTECGKAFKYKHHLKEHLRIHSGEKPYECSNCKKRFSHSGSYSSHISSKKCIGLIAINGRVRNGVGSKPGSSPNSAASSPGSPALAQLRHKLENGRPMGMSDPSGHTDIKAEPMDFNEYRLMMATQQEFGGPGTYVNGSGRGGSPLGLHSSQNPLQHLGMGLESHLLGYPLMSNNLSEVQKVLQIVDNTVCRQKLDGNPEDISKLRAYMKEMGAQMEEQKRALASPRAGFPGVGHNSPTKSIIDYTLEKVNEAKACLQSLTEDSKRRVVDIKKEKPNHSTEDKAQERDAQYALFSCQFCKETFPGPIPLHQHERYLCKMNEEIKAALKPSESLTPTHRGLFSAEQQAMMISSALSERAATSPINLFKDHVSVLKAYFAMNTEPNSEELLKISIAVGLPQEFVKEWFAQWKAHSHQTASRKRSPPPERSSVDSNHGLARESALARSPISLAQYGESVSELQRNGDAGHRLSKHHQFTGMRQMGEKPLDSLDHLRSDTSSPLNLSSTSSKNSHSSSYTPNSLASEDAHGEPLDLSLPRHIRDLKAERKPKLNGFTIERHSEPLKREQGTEPLDLAHIKKEFSGSNSNAMGNSESQHDKSPSPIFGINHFGGGHMYTSLPPHGAFPPPSFMPPAQASIPGLRPYPGLDPMSFLPHMAYTYAAGAATFAEMQQRRKYQRKPGFQGDLLDSTADYLSGLEDLTDSDSLLSRKKIKKTESGKRPHQCQICKKAFKHKHHLIEHSRLHSGEKPYQCDKCGKRFSHSGSYSQHMNHRYSYCKREAEEREAAEREVRDKSAPLEPTELLMRRAYLQGLGPLSYSDPEDQAEEGAAGRGGTILRDGLEGGGAREVESGAYREVMDRRGEGFGEEEMEAEEEEREGFERKSPTKDVGGEIGEMRGPEDKDSPGGKTGSKSDPEEEKEEDAD</sequence>
<keyword evidence="15" id="KW-1185">Reference proteome</keyword>
<evidence type="ECO:0000256" key="2">
    <source>
        <dbReference type="ARBA" id="ARBA00009867"/>
    </source>
</evidence>
<feature type="domain" description="C2H2-type" evidence="14">
    <location>
        <begin position="1074"/>
        <end position="1101"/>
    </location>
</feature>
<dbReference type="SMART" id="SM00389">
    <property type="entry name" value="HOX"/>
    <property type="match status" value="1"/>
</dbReference>
<dbReference type="CTD" id="100003889"/>
<feature type="compositionally biased region" description="Low complexity" evidence="13">
    <location>
        <begin position="421"/>
        <end position="438"/>
    </location>
</feature>
<evidence type="ECO:0000256" key="12">
    <source>
        <dbReference type="PROSITE-ProRule" id="PRU00042"/>
    </source>
</evidence>
<feature type="compositionally biased region" description="Basic and acidic residues" evidence="13">
    <location>
        <begin position="1190"/>
        <end position="1201"/>
    </location>
</feature>
<dbReference type="FunFam" id="3.30.160.60:FF:000013">
    <property type="entry name" value="Putative zinc finger E-box-binding homeobox 2"/>
    <property type="match status" value="2"/>
</dbReference>
<dbReference type="InterPro" id="IPR001356">
    <property type="entry name" value="HD"/>
</dbReference>
<dbReference type="GO" id="GO:0008270">
    <property type="term" value="F:zinc ion binding"/>
    <property type="evidence" value="ECO:0007669"/>
    <property type="project" value="UniProtKB-KW"/>
</dbReference>
<keyword evidence="3" id="KW-0479">Metal-binding</keyword>
<evidence type="ECO:0000259" key="14">
    <source>
        <dbReference type="PROSITE" id="PS50157"/>
    </source>
</evidence>
<feature type="region of interest" description="Disordered" evidence="13">
    <location>
        <begin position="843"/>
        <end position="891"/>
    </location>
</feature>
<evidence type="ECO:0000313" key="15">
    <source>
        <dbReference type="Proteomes" id="UP000515152"/>
    </source>
</evidence>
<dbReference type="SMART" id="SM00355">
    <property type="entry name" value="ZnF_C2H2"/>
    <property type="match status" value="7"/>
</dbReference>
<keyword evidence="4" id="KW-0677">Repeat</keyword>
<name>A0A6P3VZB6_CLUHA</name>
<proteinExistence type="inferred from homology"/>
<accession>A0A6P3VZB6</accession>